<dbReference type="Proteomes" id="UP001569963">
    <property type="component" value="Unassembled WGS sequence"/>
</dbReference>
<dbReference type="EMBL" id="JAXCEI010000014">
    <property type="protein sequence ID" value="MFA1542863.1"/>
    <property type="molecule type" value="Genomic_DNA"/>
</dbReference>
<evidence type="ECO:0000313" key="2">
    <source>
        <dbReference type="EMBL" id="MFA1542863.1"/>
    </source>
</evidence>
<evidence type="ECO:0000313" key="3">
    <source>
        <dbReference type="Proteomes" id="UP001569963"/>
    </source>
</evidence>
<keyword evidence="3" id="KW-1185">Reference proteome</keyword>
<organism evidence="2 3">
    <name type="scientific">Actinomadura monticuli</name>
    <dbReference type="NCBI Taxonomy" id="3097367"/>
    <lineage>
        <taxon>Bacteria</taxon>
        <taxon>Bacillati</taxon>
        <taxon>Actinomycetota</taxon>
        <taxon>Actinomycetes</taxon>
        <taxon>Streptosporangiales</taxon>
        <taxon>Thermomonosporaceae</taxon>
        <taxon>Actinomadura</taxon>
    </lineage>
</organism>
<sequence length="63" mass="6865">MTQWRKSSRSGTGGQSNCVEVANLSGDVSVRDSKDPGGPRITLPVERFRRLAADIKRGTHDLP</sequence>
<feature type="domain" description="DUF397" evidence="1">
    <location>
        <begin position="2"/>
        <end position="56"/>
    </location>
</feature>
<proteinExistence type="predicted"/>
<reference evidence="2 3" key="1">
    <citation type="submission" date="2023-11" db="EMBL/GenBank/DDBJ databases">
        <title>Actinomadura monticuli sp. nov., isolated from volcanic ash.</title>
        <authorList>
            <person name="Lee S.D."/>
            <person name="Yang H."/>
            <person name="Kim I.S."/>
        </authorList>
    </citation>
    <scope>NUCLEOTIDE SEQUENCE [LARGE SCALE GENOMIC DNA]</scope>
    <source>
        <strain evidence="2 3">DLS-62</strain>
    </source>
</reference>
<gene>
    <name evidence="2" type="ORF">SM611_28360</name>
</gene>
<dbReference type="InterPro" id="IPR007278">
    <property type="entry name" value="DUF397"/>
</dbReference>
<comment type="caution">
    <text evidence="2">The sequence shown here is derived from an EMBL/GenBank/DDBJ whole genome shotgun (WGS) entry which is preliminary data.</text>
</comment>
<dbReference type="Pfam" id="PF04149">
    <property type="entry name" value="DUF397"/>
    <property type="match status" value="1"/>
</dbReference>
<protein>
    <submittedName>
        <fullName evidence="2">DUF397 domain-containing protein</fullName>
    </submittedName>
</protein>
<name>A0ABV4QIM2_9ACTN</name>
<evidence type="ECO:0000259" key="1">
    <source>
        <dbReference type="Pfam" id="PF04149"/>
    </source>
</evidence>
<dbReference type="RefSeq" id="WP_371953327.1">
    <property type="nucleotide sequence ID" value="NZ_JAXCEI010000014.1"/>
</dbReference>
<accession>A0ABV4QIM2</accession>